<evidence type="ECO:0000256" key="1">
    <source>
        <dbReference type="ARBA" id="ARBA00022917"/>
    </source>
</evidence>
<dbReference type="InterPro" id="IPR004095">
    <property type="entry name" value="TGS"/>
</dbReference>
<dbReference type="CDD" id="cd01667">
    <property type="entry name" value="TGS_ThrRS"/>
    <property type="match status" value="1"/>
</dbReference>
<dbReference type="InterPro" id="IPR012675">
    <property type="entry name" value="Beta-grasp_dom_sf"/>
</dbReference>
<dbReference type="GO" id="GO:0006435">
    <property type="term" value="P:threonyl-tRNA aminoacylation"/>
    <property type="evidence" value="ECO:0007669"/>
    <property type="project" value="TreeGrafter"/>
</dbReference>
<dbReference type="Pfam" id="PF02824">
    <property type="entry name" value="TGS"/>
    <property type="match status" value="1"/>
</dbReference>
<dbReference type="InterPro" id="IPR012676">
    <property type="entry name" value="TGS-like"/>
</dbReference>
<dbReference type="Proteomes" id="UP000076502">
    <property type="component" value="Unassembled WGS sequence"/>
</dbReference>
<gene>
    <name evidence="3" type="ORF">WN55_04136</name>
</gene>
<dbReference type="EMBL" id="KQ434960">
    <property type="protein sequence ID" value="KZC12670.1"/>
    <property type="molecule type" value="Genomic_DNA"/>
</dbReference>
<dbReference type="AlphaFoldDB" id="A0A154PN73"/>
<name>A0A154PN73_DUFNO</name>
<organism evidence="3 4">
    <name type="scientific">Dufourea novaeangliae</name>
    <name type="common">Sweat bee</name>
    <dbReference type="NCBI Taxonomy" id="178035"/>
    <lineage>
        <taxon>Eukaryota</taxon>
        <taxon>Metazoa</taxon>
        <taxon>Ecdysozoa</taxon>
        <taxon>Arthropoda</taxon>
        <taxon>Hexapoda</taxon>
        <taxon>Insecta</taxon>
        <taxon>Pterygota</taxon>
        <taxon>Neoptera</taxon>
        <taxon>Endopterygota</taxon>
        <taxon>Hymenoptera</taxon>
        <taxon>Apocrita</taxon>
        <taxon>Aculeata</taxon>
        <taxon>Apoidea</taxon>
        <taxon>Anthophila</taxon>
        <taxon>Halictidae</taxon>
        <taxon>Rophitinae</taxon>
        <taxon>Dufourea</taxon>
    </lineage>
</organism>
<dbReference type="PANTHER" id="PTHR11451">
    <property type="entry name" value="THREONINE-TRNA LIGASE"/>
    <property type="match status" value="1"/>
</dbReference>
<dbReference type="InterPro" id="IPR018163">
    <property type="entry name" value="Thr/Ala-tRNA-synth_IIc_edit"/>
</dbReference>
<evidence type="ECO:0000313" key="4">
    <source>
        <dbReference type="Proteomes" id="UP000076502"/>
    </source>
</evidence>
<dbReference type="GO" id="GO:0004829">
    <property type="term" value="F:threonine-tRNA ligase activity"/>
    <property type="evidence" value="ECO:0007669"/>
    <property type="project" value="TreeGrafter"/>
</dbReference>
<accession>A0A154PN73</accession>
<dbReference type="PANTHER" id="PTHR11451:SF44">
    <property type="entry name" value="THREONINE--TRNA LIGASE, CHLOROPLASTIC_MITOCHONDRIAL 2"/>
    <property type="match status" value="1"/>
</dbReference>
<sequence>MNERKNFLYEEQKKRQRDAVGRIEKIQVEYQSPVETITLVMNKCISTPADCAKHISEGVTKTSAIAFVDGLPWDMHRPLVSDCKLQLLSLQSPKDNVVNIAFWRTCSFQLGAVIDSAFKKDIKVHLHSFPVPNIKEGSFVYDVYLELPEWKPTDGELRAMSAQFIKLSNEELALERLETTEDVALQMFQDNPFKLQQIPDIAKANNDKIILYRAGNHIDISKGPMVGSTGLVGRCTVTAVHKLTDAENLYRFQGIALPKGILLNHFAYGILESRARKLNQTTWIHQSMEDNEEPSEKISIMN</sequence>
<keyword evidence="4" id="KW-1185">Reference proteome</keyword>
<keyword evidence="3" id="KW-0687">Ribonucleoprotein</keyword>
<evidence type="ECO:0000313" key="3">
    <source>
        <dbReference type="EMBL" id="KZC12670.1"/>
    </source>
</evidence>
<feature type="domain" description="TGS" evidence="2">
    <location>
        <begin position="46"/>
        <end position="88"/>
    </location>
</feature>
<reference evidence="3 4" key="1">
    <citation type="submission" date="2015-07" db="EMBL/GenBank/DDBJ databases">
        <title>The genome of Dufourea novaeangliae.</title>
        <authorList>
            <person name="Pan H."/>
            <person name="Kapheim K."/>
        </authorList>
    </citation>
    <scope>NUCLEOTIDE SEQUENCE [LARGE SCALE GENOMIC DNA]</scope>
    <source>
        <strain evidence="3">0120121106</strain>
        <tissue evidence="3">Whole body</tissue>
    </source>
</reference>
<proteinExistence type="predicted"/>
<dbReference type="Gene3D" id="3.30.980.10">
    <property type="entry name" value="Threonyl-trna Synthetase, Chain A, domain 2"/>
    <property type="match status" value="1"/>
</dbReference>
<dbReference type="Gene3D" id="3.10.20.30">
    <property type="match status" value="1"/>
</dbReference>
<dbReference type="OrthoDB" id="5870821at2759"/>
<dbReference type="SUPFAM" id="SSF81271">
    <property type="entry name" value="TGS-like"/>
    <property type="match status" value="1"/>
</dbReference>
<keyword evidence="1" id="KW-0648">Protein biosynthesis</keyword>
<protein>
    <submittedName>
        <fullName evidence="3">39S ribosomal protein L39, mitochondrial</fullName>
    </submittedName>
</protein>
<evidence type="ECO:0000259" key="2">
    <source>
        <dbReference type="Pfam" id="PF02824"/>
    </source>
</evidence>
<dbReference type="GO" id="GO:0005739">
    <property type="term" value="C:mitochondrion"/>
    <property type="evidence" value="ECO:0007669"/>
    <property type="project" value="TreeGrafter"/>
</dbReference>
<keyword evidence="3" id="KW-0689">Ribosomal protein</keyword>
<dbReference type="GO" id="GO:0000166">
    <property type="term" value="F:nucleotide binding"/>
    <property type="evidence" value="ECO:0007669"/>
    <property type="project" value="InterPro"/>
</dbReference>
<dbReference type="STRING" id="178035.A0A154PN73"/>
<dbReference type="GO" id="GO:0005840">
    <property type="term" value="C:ribosome"/>
    <property type="evidence" value="ECO:0007669"/>
    <property type="project" value="UniProtKB-KW"/>
</dbReference>
<dbReference type="SUPFAM" id="SSF55186">
    <property type="entry name" value="ThrRS/AlaRS common domain"/>
    <property type="match status" value="1"/>
</dbReference>